<keyword evidence="2" id="KW-1185">Reference proteome</keyword>
<organism evidence="1 2">
    <name type="scientific">Arcticibacter pallidicorallinus</name>
    <dbReference type="NCBI Taxonomy" id="1259464"/>
    <lineage>
        <taxon>Bacteria</taxon>
        <taxon>Pseudomonadati</taxon>
        <taxon>Bacteroidota</taxon>
        <taxon>Sphingobacteriia</taxon>
        <taxon>Sphingobacteriales</taxon>
        <taxon>Sphingobacteriaceae</taxon>
        <taxon>Arcticibacter</taxon>
    </lineage>
</organism>
<protein>
    <submittedName>
        <fullName evidence="1">Uncharacterized protein DUF4198</fullName>
    </submittedName>
</protein>
<evidence type="ECO:0000313" key="1">
    <source>
        <dbReference type="EMBL" id="PRY53643.1"/>
    </source>
</evidence>
<dbReference type="EMBL" id="PVTH01000003">
    <property type="protein sequence ID" value="PRY53643.1"/>
    <property type="molecule type" value="Genomic_DNA"/>
</dbReference>
<dbReference type="InterPro" id="IPR019613">
    <property type="entry name" value="DUF4198"/>
</dbReference>
<name>A0A2T0U6U6_9SPHI</name>
<dbReference type="AlphaFoldDB" id="A0A2T0U6U6"/>
<dbReference type="OrthoDB" id="796327at2"/>
<comment type="caution">
    <text evidence="1">The sequence shown here is derived from an EMBL/GenBank/DDBJ whole genome shotgun (WGS) entry which is preliminary data.</text>
</comment>
<sequence length="262" mass="29126">MKQLYIMFLTVLLSGTVLAQEYYLRPQTFALKGKEDLVVEIYRGNKFDTGEDRKVENSRLKSANIYRGSKPESLIDTAGAVRSTLIIPYKGSGLNLISAELFNSVEQKSRTSLNNQFAEEGFADVADKAGMKQLFSVNNHYSLKTLIVSDKPSGGAYEVKADGDFEIVLSQNPYKMKYGEDITVQVLSKGAPVKKAYVSVTTRTLNGSLFASSQVTDDEGKAYVKLNRAGEWLIKAVNILPAEKSADFDRWFSSFSFSFLNK</sequence>
<accession>A0A2T0U6U6</accession>
<evidence type="ECO:0000313" key="2">
    <source>
        <dbReference type="Proteomes" id="UP000238034"/>
    </source>
</evidence>
<dbReference type="Pfam" id="PF10670">
    <property type="entry name" value="DUF4198"/>
    <property type="match status" value="1"/>
</dbReference>
<reference evidence="1 2" key="1">
    <citation type="submission" date="2018-03" db="EMBL/GenBank/DDBJ databases">
        <title>Genomic Encyclopedia of Type Strains, Phase III (KMG-III): the genomes of soil and plant-associated and newly described type strains.</title>
        <authorList>
            <person name="Whitman W."/>
        </authorList>
    </citation>
    <scope>NUCLEOTIDE SEQUENCE [LARGE SCALE GENOMIC DNA]</scope>
    <source>
        <strain evidence="1 2">CGMCC 1.9313</strain>
    </source>
</reference>
<gene>
    <name evidence="1" type="ORF">B0I27_103113</name>
</gene>
<dbReference type="Proteomes" id="UP000238034">
    <property type="component" value="Unassembled WGS sequence"/>
</dbReference>
<dbReference type="RefSeq" id="WP_106292245.1">
    <property type="nucleotide sequence ID" value="NZ_PVTH01000003.1"/>
</dbReference>
<proteinExistence type="predicted"/>